<dbReference type="PANTHER" id="PTHR43731">
    <property type="entry name" value="RHOMBOID PROTEASE"/>
    <property type="match status" value="1"/>
</dbReference>
<dbReference type="EMBL" id="ADBJ01000060">
    <property type="protein sequence ID" value="EFA74990.1"/>
    <property type="molecule type" value="Genomic_DNA"/>
</dbReference>
<keyword evidence="3 7" id="KW-0812">Transmembrane</keyword>
<feature type="transmembrane region" description="Helical" evidence="7">
    <location>
        <begin position="314"/>
        <end position="334"/>
    </location>
</feature>
<evidence type="ECO:0000256" key="6">
    <source>
        <dbReference type="ARBA" id="ARBA00023136"/>
    </source>
</evidence>
<dbReference type="GeneID" id="31367492"/>
<evidence type="ECO:0000259" key="8">
    <source>
        <dbReference type="Pfam" id="PF01694"/>
    </source>
</evidence>
<feature type="transmembrane region" description="Helical" evidence="7">
    <location>
        <begin position="282"/>
        <end position="302"/>
    </location>
</feature>
<evidence type="ECO:0000256" key="7">
    <source>
        <dbReference type="SAM" id="Phobius"/>
    </source>
</evidence>
<dbReference type="InterPro" id="IPR035952">
    <property type="entry name" value="Rhomboid-like_sf"/>
</dbReference>
<name>D3BV52_HETP5</name>
<comment type="caution">
    <text evidence="9">The sequence shown here is derived from an EMBL/GenBank/DDBJ whole genome shotgun (WGS) entry which is preliminary data.</text>
</comment>
<protein>
    <submittedName>
        <fullName evidence="9">Rhomboid family protein</fullName>
    </submittedName>
</protein>
<evidence type="ECO:0000256" key="2">
    <source>
        <dbReference type="ARBA" id="ARBA00009045"/>
    </source>
</evidence>
<dbReference type="InterPro" id="IPR050925">
    <property type="entry name" value="Rhomboid_protease_S54"/>
</dbReference>
<dbReference type="GO" id="GO:0004252">
    <property type="term" value="F:serine-type endopeptidase activity"/>
    <property type="evidence" value="ECO:0007669"/>
    <property type="project" value="InterPro"/>
</dbReference>
<dbReference type="AlphaFoldDB" id="D3BV52"/>
<feature type="transmembrane region" description="Helical" evidence="7">
    <location>
        <begin position="130"/>
        <end position="151"/>
    </location>
</feature>
<accession>D3BV52</accession>
<dbReference type="Gene3D" id="1.20.1540.10">
    <property type="entry name" value="Rhomboid-like"/>
    <property type="match status" value="1"/>
</dbReference>
<comment type="similarity">
    <text evidence="2">Belongs to the peptidase S54 family.</text>
</comment>
<dbReference type="InParanoid" id="D3BV52"/>
<keyword evidence="6 7" id="KW-0472">Membrane</keyword>
<evidence type="ECO:0000256" key="3">
    <source>
        <dbReference type="ARBA" id="ARBA00022692"/>
    </source>
</evidence>
<keyword evidence="5 7" id="KW-1133">Transmembrane helix</keyword>
<dbReference type="InterPro" id="IPR022764">
    <property type="entry name" value="Peptidase_S54_rhomboid_dom"/>
</dbReference>
<dbReference type="SUPFAM" id="SSF144091">
    <property type="entry name" value="Rhomboid-like"/>
    <property type="match status" value="1"/>
</dbReference>
<evidence type="ECO:0000256" key="4">
    <source>
        <dbReference type="ARBA" id="ARBA00022801"/>
    </source>
</evidence>
<dbReference type="Proteomes" id="UP000001396">
    <property type="component" value="Unassembled WGS sequence"/>
</dbReference>
<evidence type="ECO:0000256" key="5">
    <source>
        <dbReference type="ARBA" id="ARBA00022989"/>
    </source>
</evidence>
<feature type="transmembrane region" description="Helical" evidence="7">
    <location>
        <begin position="216"/>
        <end position="234"/>
    </location>
</feature>
<proteinExistence type="inferred from homology"/>
<dbReference type="FunCoup" id="D3BV52">
    <property type="interactions" value="18"/>
</dbReference>
<feature type="transmembrane region" description="Helical" evidence="7">
    <location>
        <begin position="255"/>
        <end position="276"/>
    </location>
</feature>
<evidence type="ECO:0000313" key="10">
    <source>
        <dbReference type="Proteomes" id="UP000001396"/>
    </source>
</evidence>
<keyword evidence="4" id="KW-0378">Hydrolase</keyword>
<dbReference type="Pfam" id="PF01694">
    <property type="entry name" value="Rhomboid"/>
    <property type="match status" value="1"/>
</dbReference>
<dbReference type="GO" id="GO:0016020">
    <property type="term" value="C:membrane"/>
    <property type="evidence" value="ECO:0007669"/>
    <property type="project" value="UniProtKB-SubCell"/>
</dbReference>
<keyword evidence="10" id="KW-1185">Reference proteome</keyword>
<dbReference type="RefSeq" id="XP_020427124.1">
    <property type="nucleotide sequence ID" value="XM_020582770.1"/>
</dbReference>
<evidence type="ECO:0000313" key="9">
    <source>
        <dbReference type="EMBL" id="EFA74990.1"/>
    </source>
</evidence>
<comment type="subcellular location">
    <subcellularLocation>
        <location evidence="1">Membrane</location>
        <topology evidence="1">Multi-pass membrane protein</topology>
    </subcellularLocation>
</comment>
<reference evidence="9 10" key="1">
    <citation type="journal article" date="2011" name="Genome Res.">
        <title>Phylogeny-wide analysis of social amoeba genomes highlights ancient origins for complex intercellular communication.</title>
        <authorList>
            <person name="Heidel A.J."/>
            <person name="Lawal H.M."/>
            <person name="Felder M."/>
            <person name="Schilde C."/>
            <person name="Helps N.R."/>
            <person name="Tunggal B."/>
            <person name="Rivero F."/>
            <person name="John U."/>
            <person name="Schleicher M."/>
            <person name="Eichinger L."/>
            <person name="Platzer M."/>
            <person name="Noegel A.A."/>
            <person name="Schaap P."/>
            <person name="Gloeckner G."/>
        </authorList>
    </citation>
    <scope>NUCLEOTIDE SEQUENCE [LARGE SCALE GENOMIC DNA]</scope>
    <source>
        <strain evidence="10">ATCC 26659 / Pp 5 / PN500</strain>
    </source>
</reference>
<dbReference type="OMA" id="HINMEHI"/>
<gene>
    <name evidence="9" type="ORF">PPL_12024</name>
</gene>
<organism evidence="9 10">
    <name type="scientific">Heterostelium pallidum (strain ATCC 26659 / Pp 5 / PN500)</name>
    <name type="common">Cellular slime mold</name>
    <name type="synonym">Polysphondylium pallidum</name>
    <dbReference type="NCBI Taxonomy" id="670386"/>
    <lineage>
        <taxon>Eukaryota</taxon>
        <taxon>Amoebozoa</taxon>
        <taxon>Evosea</taxon>
        <taxon>Eumycetozoa</taxon>
        <taxon>Dictyostelia</taxon>
        <taxon>Acytosteliales</taxon>
        <taxon>Acytosteliaceae</taxon>
        <taxon>Heterostelium</taxon>
    </lineage>
</organism>
<dbReference type="PANTHER" id="PTHR43731:SF14">
    <property type="entry name" value="PRESENILIN-ASSOCIATED RHOMBOID-LIKE PROTEIN, MITOCHONDRIAL"/>
    <property type="match status" value="1"/>
</dbReference>
<sequence>MLSKGSFLKNNNNGSKLVSFVTSRASTPLLLLSTSSSSFLSRSFVSSSKLSFNHLKSFNNNINIIKTPVLSLNNKSIKNININNNSSSSILTRKSIIFNNNNNQNVLMRYKPTQSNRNYYQSSSTTSASYISSNALIWAIIAINGIIFIIWQDKTQDNQIFMYKNFTLSTQNLRERPYTLLTAAFSHNDLQHFLFNMLGLYTIGGSLLAATGTPLFLGLYLGGAVFSSFIYCFLEQRKQQQLLKQQRGMFSYQQVVRHGLGASGALSAAMVSFACMFPHSTFLLMGIVPMPAWAMVTLYMGYDFYHEYRHSNTGVAHTAHLGGALYGGLFYLTLLRKRNYFY</sequence>
<feature type="domain" description="Peptidase S54 rhomboid" evidence="8">
    <location>
        <begin position="176"/>
        <end position="336"/>
    </location>
</feature>
<evidence type="ECO:0000256" key="1">
    <source>
        <dbReference type="ARBA" id="ARBA00004141"/>
    </source>
</evidence>